<dbReference type="Proteomes" id="UP001234178">
    <property type="component" value="Unassembled WGS sequence"/>
</dbReference>
<accession>A0ABR0AH60</accession>
<dbReference type="EMBL" id="JAOYFB010000037">
    <property type="protein sequence ID" value="KAK4024457.1"/>
    <property type="molecule type" value="Genomic_DNA"/>
</dbReference>
<organism evidence="1 2">
    <name type="scientific">Daphnia magna</name>
    <dbReference type="NCBI Taxonomy" id="35525"/>
    <lineage>
        <taxon>Eukaryota</taxon>
        <taxon>Metazoa</taxon>
        <taxon>Ecdysozoa</taxon>
        <taxon>Arthropoda</taxon>
        <taxon>Crustacea</taxon>
        <taxon>Branchiopoda</taxon>
        <taxon>Diplostraca</taxon>
        <taxon>Cladocera</taxon>
        <taxon>Anomopoda</taxon>
        <taxon>Daphniidae</taxon>
        <taxon>Daphnia</taxon>
    </lineage>
</organism>
<comment type="caution">
    <text evidence="1">The sequence shown here is derived from an EMBL/GenBank/DDBJ whole genome shotgun (WGS) entry which is preliminary data.</text>
</comment>
<reference evidence="1 2" key="1">
    <citation type="journal article" date="2023" name="Nucleic Acids Res.">
        <title>The hologenome of Daphnia magna reveals possible DNA methylation and microbiome-mediated evolution of the host genome.</title>
        <authorList>
            <person name="Chaturvedi A."/>
            <person name="Li X."/>
            <person name="Dhandapani V."/>
            <person name="Marshall H."/>
            <person name="Kissane S."/>
            <person name="Cuenca-Cambronero M."/>
            <person name="Asole G."/>
            <person name="Calvet F."/>
            <person name="Ruiz-Romero M."/>
            <person name="Marangio P."/>
            <person name="Guigo R."/>
            <person name="Rago D."/>
            <person name="Mirbahai L."/>
            <person name="Eastwood N."/>
            <person name="Colbourne J.K."/>
            <person name="Zhou J."/>
            <person name="Mallon E."/>
            <person name="Orsini L."/>
        </authorList>
    </citation>
    <scope>NUCLEOTIDE SEQUENCE [LARGE SCALE GENOMIC DNA]</scope>
    <source>
        <strain evidence="1">LRV0_1</strain>
    </source>
</reference>
<protein>
    <submittedName>
        <fullName evidence="1">Uncharacterized protein</fullName>
    </submittedName>
</protein>
<proteinExistence type="predicted"/>
<evidence type="ECO:0000313" key="2">
    <source>
        <dbReference type="Proteomes" id="UP001234178"/>
    </source>
</evidence>
<name>A0ABR0AH60_9CRUS</name>
<sequence length="84" mass="9560">MHCYNAMEIPGSWQTAILVGVRIRSRERLSPYAFTTVWRKWKDHVIPDALSWSPVKDPAADDECVGTELAYSLRLVTLQGNNNI</sequence>
<keyword evidence="2" id="KW-1185">Reference proteome</keyword>
<evidence type="ECO:0000313" key="1">
    <source>
        <dbReference type="EMBL" id="KAK4024457.1"/>
    </source>
</evidence>
<gene>
    <name evidence="1" type="ORF">OUZ56_009880</name>
</gene>